<dbReference type="SUPFAM" id="SSF46689">
    <property type="entry name" value="Homeodomain-like"/>
    <property type="match status" value="1"/>
</dbReference>
<organism evidence="9 10">
    <name type="scientific">Sesamum indicum</name>
    <name type="common">Oriental sesame</name>
    <name type="synonym">Sesamum orientale</name>
    <dbReference type="NCBI Taxonomy" id="4182"/>
    <lineage>
        <taxon>Eukaryota</taxon>
        <taxon>Viridiplantae</taxon>
        <taxon>Streptophyta</taxon>
        <taxon>Embryophyta</taxon>
        <taxon>Tracheophyta</taxon>
        <taxon>Spermatophyta</taxon>
        <taxon>Magnoliopsida</taxon>
        <taxon>eudicotyledons</taxon>
        <taxon>Gunneridae</taxon>
        <taxon>Pentapetalae</taxon>
        <taxon>asterids</taxon>
        <taxon>lamiids</taxon>
        <taxon>Lamiales</taxon>
        <taxon>Pedaliaceae</taxon>
        <taxon>Sesamum</taxon>
    </lineage>
</organism>
<dbReference type="GO" id="GO:0005634">
    <property type="term" value="C:nucleus"/>
    <property type="evidence" value="ECO:0007669"/>
    <property type="project" value="UniProtKB-SubCell"/>
</dbReference>
<dbReference type="OrthoDB" id="2143914at2759"/>
<dbReference type="AlphaFoldDB" id="A0A8M8VCF2"/>
<dbReference type="InterPro" id="IPR017930">
    <property type="entry name" value="Myb_dom"/>
</dbReference>
<dbReference type="GO" id="GO:0030154">
    <property type="term" value="P:cell differentiation"/>
    <property type="evidence" value="ECO:0007669"/>
    <property type="project" value="UniProtKB-ARBA"/>
</dbReference>
<name>A0A8M8VCF2_SESIN</name>
<dbReference type="Proteomes" id="UP000504604">
    <property type="component" value="Linkage group LG12"/>
</dbReference>
<dbReference type="KEGG" id="sind:110012997"/>
<gene>
    <name evidence="10" type="primary">LOC110012997</name>
</gene>
<evidence type="ECO:0000256" key="4">
    <source>
        <dbReference type="ARBA" id="ARBA00023163"/>
    </source>
</evidence>
<dbReference type="Gene3D" id="1.10.10.60">
    <property type="entry name" value="Homeodomain-like"/>
    <property type="match status" value="1"/>
</dbReference>
<reference evidence="10" key="1">
    <citation type="submission" date="2025-08" db="UniProtKB">
        <authorList>
            <consortium name="RefSeq"/>
        </authorList>
    </citation>
    <scope>IDENTIFICATION</scope>
</reference>
<dbReference type="GO" id="GO:0009653">
    <property type="term" value="P:anatomical structure morphogenesis"/>
    <property type="evidence" value="ECO:0007669"/>
    <property type="project" value="UniProtKB-ARBA"/>
</dbReference>
<dbReference type="GO" id="GO:0006355">
    <property type="term" value="P:regulation of DNA-templated transcription"/>
    <property type="evidence" value="ECO:0007669"/>
    <property type="project" value="TreeGrafter"/>
</dbReference>
<dbReference type="GO" id="GO:0048731">
    <property type="term" value="P:system development"/>
    <property type="evidence" value="ECO:0007669"/>
    <property type="project" value="UniProtKB-ARBA"/>
</dbReference>
<comment type="subcellular location">
    <subcellularLocation>
        <location evidence="1">Nucleus</location>
    </subcellularLocation>
</comment>
<dbReference type="InterPro" id="IPR009057">
    <property type="entry name" value="Homeodomain-like_sf"/>
</dbReference>
<dbReference type="SMART" id="SM00717">
    <property type="entry name" value="SANT"/>
    <property type="match status" value="1"/>
</dbReference>
<dbReference type="GeneID" id="110012997"/>
<evidence type="ECO:0000256" key="3">
    <source>
        <dbReference type="ARBA" id="ARBA00023125"/>
    </source>
</evidence>
<keyword evidence="3" id="KW-0238">DNA-binding</keyword>
<keyword evidence="4" id="KW-0804">Transcription</keyword>
<proteinExistence type="predicted"/>
<feature type="region of interest" description="Disordered" evidence="6">
    <location>
        <begin position="1"/>
        <end position="27"/>
    </location>
</feature>
<protein>
    <submittedName>
        <fullName evidence="10">MYB-like transcription factor ETC1</fullName>
    </submittedName>
</protein>
<evidence type="ECO:0000256" key="5">
    <source>
        <dbReference type="ARBA" id="ARBA00023242"/>
    </source>
</evidence>
<feature type="domain" description="HTH myb-type" evidence="8">
    <location>
        <begin position="28"/>
        <end position="74"/>
    </location>
</feature>
<evidence type="ECO:0000256" key="6">
    <source>
        <dbReference type="SAM" id="MobiDB-lite"/>
    </source>
</evidence>
<dbReference type="InterPro" id="IPR015495">
    <property type="entry name" value="Myb_TF_plants"/>
</dbReference>
<keyword evidence="5" id="KW-0539">Nucleus</keyword>
<evidence type="ECO:0000259" key="8">
    <source>
        <dbReference type="PROSITE" id="PS51294"/>
    </source>
</evidence>
<dbReference type="PROSITE" id="PS51294">
    <property type="entry name" value="HTH_MYB"/>
    <property type="match status" value="1"/>
</dbReference>
<evidence type="ECO:0000313" key="9">
    <source>
        <dbReference type="Proteomes" id="UP000504604"/>
    </source>
</evidence>
<evidence type="ECO:0000259" key="7">
    <source>
        <dbReference type="PROSITE" id="PS50090"/>
    </source>
</evidence>
<dbReference type="Pfam" id="PF00249">
    <property type="entry name" value="Myb_DNA-binding"/>
    <property type="match status" value="1"/>
</dbReference>
<feature type="compositionally biased region" description="Basic and acidic residues" evidence="6">
    <location>
        <begin position="1"/>
        <end position="12"/>
    </location>
</feature>
<sequence>MATSEDSSHHDNSSGSQEGNMKDSQVHFTEDEEALIVRMYNLVGERWSLIAGRIPGRTAEEIKKYWISRYSTSGFRK</sequence>
<dbReference type="GO" id="GO:0000976">
    <property type="term" value="F:transcription cis-regulatory region binding"/>
    <property type="evidence" value="ECO:0007669"/>
    <property type="project" value="TreeGrafter"/>
</dbReference>
<dbReference type="PROSITE" id="PS50090">
    <property type="entry name" value="MYB_LIKE"/>
    <property type="match status" value="1"/>
</dbReference>
<dbReference type="CDD" id="cd00167">
    <property type="entry name" value="SANT"/>
    <property type="match status" value="1"/>
</dbReference>
<evidence type="ECO:0000256" key="2">
    <source>
        <dbReference type="ARBA" id="ARBA00023015"/>
    </source>
</evidence>
<keyword evidence="9" id="KW-1185">Reference proteome</keyword>
<evidence type="ECO:0000256" key="1">
    <source>
        <dbReference type="ARBA" id="ARBA00004123"/>
    </source>
</evidence>
<dbReference type="PANTHER" id="PTHR47998">
    <property type="entry name" value="TRANSCRIPTION FACTOR MYB51-LIKE ISOFORM X1"/>
    <property type="match status" value="1"/>
</dbReference>
<dbReference type="InterPro" id="IPR001005">
    <property type="entry name" value="SANT/Myb"/>
</dbReference>
<dbReference type="GO" id="GO:0090558">
    <property type="term" value="P:plant epidermis development"/>
    <property type="evidence" value="ECO:0007669"/>
    <property type="project" value="UniProtKB-ARBA"/>
</dbReference>
<evidence type="ECO:0000313" key="10">
    <source>
        <dbReference type="RefSeq" id="XP_020553846.1"/>
    </source>
</evidence>
<accession>A0A8M8VCF2</accession>
<feature type="domain" description="Myb-like" evidence="7">
    <location>
        <begin position="28"/>
        <end position="70"/>
    </location>
</feature>
<keyword evidence="2" id="KW-0805">Transcription regulation</keyword>
<dbReference type="FunFam" id="1.10.10.60:FF:000160">
    <property type="entry name" value="MYB-like transcription factor"/>
    <property type="match status" value="1"/>
</dbReference>
<dbReference type="PANTHER" id="PTHR47998:SF3">
    <property type="entry name" value="TRANSCRIPTION FACTOR TRY-LIKE"/>
    <property type="match status" value="1"/>
</dbReference>
<dbReference type="RefSeq" id="XP_020553846.1">
    <property type="nucleotide sequence ID" value="XM_020698187.1"/>
</dbReference>